<evidence type="ECO:0000313" key="10">
    <source>
        <dbReference type="Proteomes" id="UP000005018"/>
    </source>
</evidence>
<name>H8X3H8_CANO9</name>
<dbReference type="Gene3D" id="3.40.50.1440">
    <property type="entry name" value="Tubulin/FtsZ, GTPase domain"/>
    <property type="match status" value="1"/>
</dbReference>
<dbReference type="InterPro" id="IPR049942">
    <property type="entry name" value="DML1/Misato"/>
</dbReference>
<accession>H8X3H8</accession>
<evidence type="ECO:0000256" key="5">
    <source>
        <dbReference type="ARBA" id="ARBA00022030"/>
    </source>
</evidence>
<dbReference type="Pfam" id="PF10644">
    <property type="entry name" value="Misat_Tub_SegII"/>
    <property type="match status" value="1"/>
</dbReference>
<dbReference type="Pfam" id="PF14881">
    <property type="entry name" value="Tubulin_3"/>
    <property type="match status" value="1"/>
</dbReference>
<keyword evidence="6" id="KW-0496">Mitochondrion</keyword>
<sequence length="527" mass="60595">MDPVTSLISKLSISIYPIHQAPVYYSTMSEILNLSYGQYPNSTITHLYNFQESQIPYTKDTKLNNQLSTFLYKSIANGSANYYPRALLFDLRGGLGALNKYEYSEEVPQLNMPVVNQQRVTTQLQKNEYQKSLDQGKTDGSLLNTGNTKYWTDYNKLIYNPKSVITLPSYQHQYDKFGSNYNLPAQKFDTFSTGKDEFKSIEVESMESFRYWLEKCDFLQGLQIGTTIDDSWSGVTTSMIEVVQDEFFNNKENIWIYGQYNHQLQREKPSIIHKVSQIKSFVELYKSSSLFIPLSPDYNSPMLSGLDTGSIWHTSCIPALFINSIWGVNNQYVDQVNMLHMQENLLHGDEARKIVNEVKVIGERDVGVSDMMMEVDLTKVRDLSTLTQQALKSEINLGISKSTENIRYINRNYVLQDKKKLDVSGNSIASNDDDVPTNVYTNPYMTKITEIDTFPNILQNKRDEFHIEFNVHNGIKDTLKPYKTTIDRLRLNLDDLIEDKAELVEDINNIISSYSSGFESDGDDYYD</sequence>
<comment type="similarity">
    <text evidence="3">Belongs to the misato family.</text>
</comment>
<feature type="domain" description="Misato Segment II tubulin-like" evidence="7">
    <location>
        <begin position="29"/>
        <end position="135"/>
    </location>
</feature>
<gene>
    <name evidence="9" type="ORF">CORT_0C00730</name>
</gene>
<dbReference type="PANTHER" id="PTHR13391:SF0">
    <property type="entry name" value="PROTEIN MISATO HOMOLOG 1"/>
    <property type="match status" value="1"/>
</dbReference>
<evidence type="ECO:0000256" key="2">
    <source>
        <dbReference type="ARBA" id="ARBA00004173"/>
    </source>
</evidence>
<organism evidence="9 10">
    <name type="scientific">Candida orthopsilosis (strain 90-125)</name>
    <name type="common">Yeast</name>
    <dbReference type="NCBI Taxonomy" id="1136231"/>
    <lineage>
        <taxon>Eukaryota</taxon>
        <taxon>Fungi</taxon>
        <taxon>Dikarya</taxon>
        <taxon>Ascomycota</taxon>
        <taxon>Saccharomycotina</taxon>
        <taxon>Pichiomycetes</taxon>
        <taxon>Debaryomycetaceae</taxon>
        <taxon>Candida/Lodderomyces clade</taxon>
        <taxon>Candida</taxon>
    </lineage>
</organism>
<evidence type="ECO:0000256" key="6">
    <source>
        <dbReference type="ARBA" id="ARBA00023128"/>
    </source>
</evidence>
<dbReference type="InterPro" id="IPR036525">
    <property type="entry name" value="Tubulin/FtsZ_GTPase_sf"/>
</dbReference>
<evidence type="ECO:0000259" key="7">
    <source>
        <dbReference type="Pfam" id="PF10644"/>
    </source>
</evidence>
<dbReference type="eggNOG" id="KOG2530">
    <property type="taxonomic scope" value="Eukaryota"/>
</dbReference>
<dbReference type="RefSeq" id="XP_003868355.1">
    <property type="nucleotide sequence ID" value="XM_003868307.1"/>
</dbReference>
<feature type="domain" description="DML1/Misato tubulin" evidence="8">
    <location>
        <begin position="143"/>
        <end position="325"/>
    </location>
</feature>
<dbReference type="Proteomes" id="UP000005018">
    <property type="component" value="Chromosome 3"/>
</dbReference>
<keyword evidence="10" id="KW-1185">Reference proteome</keyword>
<dbReference type="AlphaFoldDB" id="H8X3H8"/>
<dbReference type="HOGENOM" id="CLU_022511_2_1_1"/>
<comment type="subcellular location">
    <subcellularLocation>
        <location evidence="2">Mitochondrion</location>
    </subcellularLocation>
</comment>
<evidence type="ECO:0000256" key="3">
    <source>
        <dbReference type="ARBA" id="ARBA00008507"/>
    </source>
</evidence>
<dbReference type="KEGG" id="cot:CORT_0C00730"/>
<dbReference type="GeneID" id="14539578"/>
<dbReference type="OrthoDB" id="271881at2759"/>
<evidence type="ECO:0000313" key="9">
    <source>
        <dbReference type="EMBL" id="CCG25451.1"/>
    </source>
</evidence>
<evidence type="ECO:0000256" key="4">
    <source>
        <dbReference type="ARBA" id="ARBA00014097"/>
    </source>
</evidence>
<dbReference type="InterPro" id="IPR029209">
    <property type="entry name" value="DML1/Misato_tubulin"/>
</dbReference>
<comment type="function">
    <text evidence="1">Involved in the partitioning of the mitochondrial organelle and mitochondrial DNA (mtDNA) inheritance.</text>
</comment>
<dbReference type="InterPro" id="IPR019605">
    <property type="entry name" value="Misato_II_tubulin-like"/>
</dbReference>
<evidence type="ECO:0000259" key="8">
    <source>
        <dbReference type="Pfam" id="PF14881"/>
    </source>
</evidence>
<proteinExistence type="inferred from homology"/>
<evidence type="ECO:0000256" key="1">
    <source>
        <dbReference type="ARBA" id="ARBA00003757"/>
    </source>
</evidence>
<dbReference type="PANTHER" id="PTHR13391">
    <property type="entry name" value="MITOCHONDRIAL DISTRIBUTION REGULATOR MISATO"/>
    <property type="match status" value="1"/>
</dbReference>
<dbReference type="GO" id="GO:0005739">
    <property type="term" value="C:mitochondrion"/>
    <property type="evidence" value="ECO:0007669"/>
    <property type="project" value="UniProtKB-SubCell"/>
</dbReference>
<dbReference type="EMBL" id="HE681721">
    <property type="protein sequence ID" value="CCG25451.1"/>
    <property type="molecule type" value="Genomic_DNA"/>
</dbReference>
<dbReference type="GO" id="GO:0007005">
    <property type="term" value="P:mitochondrion organization"/>
    <property type="evidence" value="ECO:0007669"/>
    <property type="project" value="InterPro"/>
</dbReference>
<reference evidence="9 10" key="1">
    <citation type="journal article" date="2012" name="PLoS ONE">
        <title>Sequence and analysis of the genome of the pathogenic yeast Candida orthopsilosis.</title>
        <authorList>
            <person name="Riccombeni A."/>
            <person name="Vidanes G."/>
            <person name="Proux-Wera E."/>
            <person name="Wolfe K.H."/>
            <person name="Butler G."/>
        </authorList>
    </citation>
    <scope>NUCLEOTIDE SEQUENCE [LARGE SCALE GENOMIC DNA]</scope>
    <source>
        <strain evidence="9 10">Co 90-125</strain>
    </source>
</reference>
<protein>
    <recommendedName>
        <fullName evidence="4">Protein DML1</fullName>
    </recommendedName>
    <alternativeName>
        <fullName evidence="5">Protein dml1</fullName>
    </alternativeName>
</protein>
<dbReference type="SUPFAM" id="SSF52490">
    <property type="entry name" value="Tubulin nucleotide-binding domain-like"/>
    <property type="match status" value="1"/>
</dbReference>